<evidence type="ECO:0000313" key="1">
    <source>
        <dbReference type="EMBL" id="MPC13230.1"/>
    </source>
</evidence>
<sequence length="96" mass="10865">MIGITFSHNFSSWRERAARWLPQQVASRSLSGDERNNAVAVDRQIRMLPGGQVNGRAPMTPGYECNASSLIRVWVRQVCYHDSNCVSKEKSSRINQ</sequence>
<evidence type="ECO:0000313" key="2">
    <source>
        <dbReference type="Proteomes" id="UP000324222"/>
    </source>
</evidence>
<comment type="caution">
    <text evidence="1">The sequence shown here is derived from an EMBL/GenBank/DDBJ whole genome shotgun (WGS) entry which is preliminary data.</text>
</comment>
<proteinExistence type="predicted"/>
<organism evidence="1 2">
    <name type="scientific">Portunus trituberculatus</name>
    <name type="common">Swimming crab</name>
    <name type="synonym">Neptunus trituberculatus</name>
    <dbReference type="NCBI Taxonomy" id="210409"/>
    <lineage>
        <taxon>Eukaryota</taxon>
        <taxon>Metazoa</taxon>
        <taxon>Ecdysozoa</taxon>
        <taxon>Arthropoda</taxon>
        <taxon>Crustacea</taxon>
        <taxon>Multicrustacea</taxon>
        <taxon>Malacostraca</taxon>
        <taxon>Eumalacostraca</taxon>
        <taxon>Eucarida</taxon>
        <taxon>Decapoda</taxon>
        <taxon>Pleocyemata</taxon>
        <taxon>Brachyura</taxon>
        <taxon>Eubrachyura</taxon>
        <taxon>Portunoidea</taxon>
        <taxon>Portunidae</taxon>
        <taxon>Portuninae</taxon>
        <taxon>Portunus</taxon>
    </lineage>
</organism>
<gene>
    <name evidence="1" type="ORF">E2C01_005955</name>
</gene>
<reference evidence="1 2" key="1">
    <citation type="submission" date="2019-05" db="EMBL/GenBank/DDBJ databases">
        <title>Another draft genome of Portunus trituberculatus and its Hox gene families provides insights of decapod evolution.</title>
        <authorList>
            <person name="Jeong J.-H."/>
            <person name="Song I."/>
            <person name="Kim S."/>
            <person name="Choi T."/>
            <person name="Kim D."/>
            <person name="Ryu S."/>
            <person name="Kim W."/>
        </authorList>
    </citation>
    <scope>NUCLEOTIDE SEQUENCE [LARGE SCALE GENOMIC DNA]</scope>
    <source>
        <tissue evidence="1">Muscle</tissue>
    </source>
</reference>
<accession>A0A5B7CUW9</accession>
<dbReference type="EMBL" id="VSRR010000267">
    <property type="protein sequence ID" value="MPC13230.1"/>
    <property type="molecule type" value="Genomic_DNA"/>
</dbReference>
<name>A0A5B7CUW9_PORTR</name>
<keyword evidence="2" id="KW-1185">Reference proteome</keyword>
<protein>
    <submittedName>
        <fullName evidence="1">Uncharacterized protein</fullName>
    </submittedName>
</protein>
<dbReference type="Proteomes" id="UP000324222">
    <property type="component" value="Unassembled WGS sequence"/>
</dbReference>
<dbReference type="AlphaFoldDB" id="A0A5B7CUW9"/>